<dbReference type="Gene3D" id="3.30.420.130">
    <property type="entry name" value="Dinitrogenase iron-molybdenum cofactor biosynthesis domain"/>
    <property type="match status" value="1"/>
</dbReference>
<dbReference type="SUPFAM" id="SSF53146">
    <property type="entry name" value="Nitrogenase accessory factor-like"/>
    <property type="match status" value="1"/>
</dbReference>
<dbReference type="PANTHER" id="PTHR42983:SF1">
    <property type="entry name" value="IRON-MOLYBDENUM PROTEIN"/>
    <property type="match status" value="1"/>
</dbReference>
<reference evidence="2 3" key="1">
    <citation type="submission" date="2019-03" db="EMBL/GenBank/DDBJ databases">
        <title>Genomic Encyclopedia of Type Strains, Phase IV (KMG-IV): sequencing the most valuable type-strain genomes for metagenomic binning, comparative biology and taxonomic classification.</title>
        <authorList>
            <person name="Goeker M."/>
        </authorList>
    </citation>
    <scope>NUCLEOTIDE SEQUENCE [LARGE SCALE GENOMIC DNA]</scope>
    <source>
        <strain evidence="2 3">DSM 18792</strain>
    </source>
</reference>
<dbReference type="Proteomes" id="UP000295455">
    <property type="component" value="Unassembled WGS sequence"/>
</dbReference>
<name>A0A4V2QE36_9FLAO</name>
<dbReference type="AlphaFoldDB" id="A0A4V2QE36"/>
<comment type="caution">
    <text evidence="2">The sequence shown here is derived from an EMBL/GenBank/DDBJ whole genome shotgun (WGS) entry which is preliminary data.</text>
</comment>
<dbReference type="EMBL" id="SLUP01000003">
    <property type="protein sequence ID" value="TCL66637.1"/>
    <property type="molecule type" value="Genomic_DNA"/>
</dbReference>
<dbReference type="InterPro" id="IPR033913">
    <property type="entry name" value="MTH1175_dom"/>
</dbReference>
<dbReference type="InterPro" id="IPR003731">
    <property type="entry name" value="Di-Nase_FeMo-co_biosynth"/>
</dbReference>
<keyword evidence="3" id="KW-1185">Reference proteome</keyword>
<dbReference type="OrthoDB" id="280278at2"/>
<evidence type="ECO:0000313" key="2">
    <source>
        <dbReference type="EMBL" id="TCL66637.1"/>
    </source>
</evidence>
<dbReference type="InterPro" id="IPR036105">
    <property type="entry name" value="DiNase_FeMo-co_biosyn_sf"/>
</dbReference>
<dbReference type="PANTHER" id="PTHR42983">
    <property type="entry name" value="DINITROGENASE IRON-MOLYBDENUM COFACTOR PROTEIN-RELATED"/>
    <property type="match status" value="1"/>
</dbReference>
<evidence type="ECO:0000313" key="3">
    <source>
        <dbReference type="Proteomes" id="UP000295455"/>
    </source>
</evidence>
<dbReference type="Pfam" id="PF02579">
    <property type="entry name" value="Nitro_FeMo-Co"/>
    <property type="match status" value="1"/>
</dbReference>
<dbReference type="CDD" id="cd00851">
    <property type="entry name" value="MTH1175"/>
    <property type="match status" value="1"/>
</dbReference>
<proteinExistence type="predicted"/>
<dbReference type="RefSeq" id="WP_132216707.1">
    <property type="nucleotide sequence ID" value="NZ_OX156936.1"/>
</dbReference>
<accession>A0A4V2QE36</accession>
<feature type="domain" description="Dinitrogenase iron-molybdenum cofactor biosynthesis" evidence="1">
    <location>
        <begin position="10"/>
        <end position="100"/>
    </location>
</feature>
<evidence type="ECO:0000259" key="1">
    <source>
        <dbReference type="Pfam" id="PF02579"/>
    </source>
</evidence>
<organism evidence="2 3">
    <name type="scientific">Mariniflexile fucanivorans</name>
    <dbReference type="NCBI Taxonomy" id="264023"/>
    <lineage>
        <taxon>Bacteria</taxon>
        <taxon>Pseudomonadati</taxon>
        <taxon>Bacteroidota</taxon>
        <taxon>Flavobacteriia</taxon>
        <taxon>Flavobacteriales</taxon>
        <taxon>Flavobacteriaceae</taxon>
        <taxon>Mariniflexile</taxon>
    </lineage>
</organism>
<protein>
    <submittedName>
        <fullName evidence="2">Putative Fe-Mo cluster-binding NifX family protein</fullName>
    </submittedName>
</protein>
<gene>
    <name evidence="2" type="ORF">EV196_10346</name>
</gene>
<sequence length="124" mass="13124">MKIAVPVTENNEIDDHFGHCEYYTIYTVLDTNAIVSIESMESVIGCGCKSNIATTLADCGVKVMLAGGIGNGAINKLNKAGIDVVRGCSGNPTDNVKLFLQGELVDSGESCSEHSHDHGHECSH</sequence>